<dbReference type="EMBL" id="SJPN01000004">
    <property type="protein sequence ID" value="TWU02240.1"/>
    <property type="molecule type" value="Genomic_DNA"/>
</dbReference>
<protein>
    <submittedName>
        <fullName evidence="1">Uncharacterized protein</fullName>
    </submittedName>
</protein>
<sequence length="130" mass="15231">MIQFIKNLKEKWNNWCGDRDMELVIRQQITARGFYGKTAQLRQVRLVAVQRPGWIQVFRFEATARVATDDNDGPDTTPEYRELLGLVREDMRQDSSIVELFENEDDRREQFANWSDGLICLRGAHGLSRI</sequence>
<dbReference type="Proteomes" id="UP000320176">
    <property type="component" value="Unassembled WGS sequence"/>
</dbReference>
<evidence type="ECO:0000313" key="1">
    <source>
        <dbReference type="EMBL" id="TWU02240.1"/>
    </source>
</evidence>
<comment type="caution">
    <text evidence="1">The sequence shown here is derived from an EMBL/GenBank/DDBJ whole genome shotgun (WGS) entry which is preliminary data.</text>
</comment>
<reference evidence="1 2" key="1">
    <citation type="submission" date="2019-02" db="EMBL/GenBank/DDBJ databases">
        <title>Deep-cultivation of Planctomycetes and their phenomic and genomic characterization uncovers novel biology.</title>
        <authorList>
            <person name="Wiegand S."/>
            <person name="Jogler M."/>
            <person name="Boedeker C."/>
            <person name="Pinto D."/>
            <person name="Vollmers J."/>
            <person name="Rivas-Marin E."/>
            <person name="Kohn T."/>
            <person name="Peeters S.H."/>
            <person name="Heuer A."/>
            <person name="Rast P."/>
            <person name="Oberbeckmann S."/>
            <person name="Bunk B."/>
            <person name="Jeske O."/>
            <person name="Meyerdierks A."/>
            <person name="Storesund J.E."/>
            <person name="Kallscheuer N."/>
            <person name="Luecker S."/>
            <person name="Lage O.M."/>
            <person name="Pohl T."/>
            <person name="Merkel B.J."/>
            <person name="Hornburger P."/>
            <person name="Mueller R.-W."/>
            <person name="Bruemmer F."/>
            <person name="Labrenz M."/>
            <person name="Spormann A.M."/>
            <person name="Op Den Camp H."/>
            <person name="Overmann J."/>
            <person name="Amann R."/>
            <person name="Jetten M.S.M."/>
            <person name="Mascher T."/>
            <person name="Medema M.H."/>
            <person name="Devos D.P."/>
            <person name="Kaster A.-K."/>
            <person name="Ovreas L."/>
            <person name="Rohde M."/>
            <person name="Galperin M.Y."/>
            <person name="Jogler C."/>
        </authorList>
    </citation>
    <scope>NUCLEOTIDE SEQUENCE [LARGE SCALE GENOMIC DNA]</scope>
    <source>
        <strain evidence="1 2">Pla52n</strain>
    </source>
</reference>
<name>A0A5C6AR87_9BACT</name>
<gene>
    <name evidence="1" type="ORF">Pla52n_32900</name>
</gene>
<dbReference type="OrthoDB" id="274356at2"/>
<dbReference type="RefSeq" id="WP_146520609.1">
    <property type="nucleotide sequence ID" value="NZ_CP151726.1"/>
</dbReference>
<accession>A0A5C6AR87</accession>
<proteinExistence type="predicted"/>
<organism evidence="1 2">
    <name type="scientific">Stieleria varia</name>
    <dbReference type="NCBI Taxonomy" id="2528005"/>
    <lineage>
        <taxon>Bacteria</taxon>
        <taxon>Pseudomonadati</taxon>
        <taxon>Planctomycetota</taxon>
        <taxon>Planctomycetia</taxon>
        <taxon>Pirellulales</taxon>
        <taxon>Pirellulaceae</taxon>
        <taxon>Stieleria</taxon>
    </lineage>
</organism>
<keyword evidence="2" id="KW-1185">Reference proteome</keyword>
<evidence type="ECO:0000313" key="2">
    <source>
        <dbReference type="Proteomes" id="UP000320176"/>
    </source>
</evidence>
<dbReference type="AlphaFoldDB" id="A0A5C6AR87"/>